<evidence type="ECO:0000313" key="8">
    <source>
        <dbReference type="EMBL" id="RUO76219.1"/>
    </source>
</evidence>
<dbReference type="GO" id="GO:0005524">
    <property type="term" value="F:ATP binding"/>
    <property type="evidence" value="ECO:0007669"/>
    <property type="project" value="UniProtKB-UniRule"/>
</dbReference>
<evidence type="ECO:0000256" key="5">
    <source>
        <dbReference type="ARBA" id="ARBA00023125"/>
    </source>
</evidence>
<evidence type="ECO:0000256" key="1">
    <source>
        <dbReference type="ARBA" id="ARBA00022490"/>
    </source>
</evidence>
<accession>A0A432ZE90</accession>
<evidence type="ECO:0000256" key="2">
    <source>
        <dbReference type="ARBA" id="ARBA00022705"/>
    </source>
</evidence>
<comment type="caution">
    <text evidence="8">The sequence shown here is derived from an EMBL/GenBank/DDBJ whole genome shotgun (WGS) entry which is preliminary data.</text>
</comment>
<evidence type="ECO:0000313" key="9">
    <source>
        <dbReference type="Proteomes" id="UP000287908"/>
    </source>
</evidence>
<evidence type="ECO:0000256" key="6">
    <source>
        <dbReference type="HAMAP-Rule" id="MF_00365"/>
    </source>
</evidence>
<keyword evidence="2 6" id="KW-0235">DNA replication</keyword>
<evidence type="ECO:0000259" key="7">
    <source>
        <dbReference type="Pfam" id="PF02463"/>
    </source>
</evidence>
<keyword evidence="6" id="KW-0227">DNA damage</keyword>
<keyword evidence="1 6" id="KW-0963">Cytoplasm</keyword>
<comment type="function">
    <text evidence="6">The RecF protein is involved in DNA metabolism; it is required for DNA replication and normal SOS inducibility. RecF binds preferentially to single-stranded, linear DNA. It also seems to bind ATP.</text>
</comment>
<dbReference type="InterPro" id="IPR003395">
    <property type="entry name" value="RecF/RecN/SMC_N"/>
</dbReference>
<dbReference type="GO" id="GO:0006260">
    <property type="term" value="P:DNA replication"/>
    <property type="evidence" value="ECO:0007669"/>
    <property type="project" value="UniProtKB-UniRule"/>
</dbReference>
<dbReference type="GO" id="GO:0003697">
    <property type="term" value="F:single-stranded DNA binding"/>
    <property type="evidence" value="ECO:0007669"/>
    <property type="project" value="UniProtKB-UniRule"/>
</dbReference>
<dbReference type="AlphaFoldDB" id="A0A432ZE90"/>
<comment type="subcellular location">
    <subcellularLocation>
        <location evidence="6">Cytoplasm</location>
    </subcellularLocation>
</comment>
<dbReference type="SUPFAM" id="SSF52540">
    <property type="entry name" value="P-loop containing nucleoside triphosphate hydrolases"/>
    <property type="match status" value="1"/>
</dbReference>
<dbReference type="Proteomes" id="UP000287908">
    <property type="component" value="Unassembled WGS sequence"/>
</dbReference>
<dbReference type="EMBL" id="PIQF01000002">
    <property type="protein sequence ID" value="RUO76219.1"/>
    <property type="molecule type" value="Genomic_DNA"/>
</dbReference>
<dbReference type="InterPro" id="IPR001238">
    <property type="entry name" value="DNA-binding_RecF"/>
</dbReference>
<comment type="similarity">
    <text evidence="6">Belongs to the RecF family.</text>
</comment>
<name>A0A432ZE90_9GAMM</name>
<dbReference type="GO" id="GO:0006302">
    <property type="term" value="P:double-strand break repair"/>
    <property type="evidence" value="ECO:0007669"/>
    <property type="project" value="TreeGrafter"/>
</dbReference>
<keyword evidence="4 6" id="KW-0067">ATP-binding</keyword>
<dbReference type="HAMAP" id="MF_00365">
    <property type="entry name" value="RecF"/>
    <property type="match status" value="1"/>
</dbReference>
<dbReference type="Gene3D" id="1.20.1050.90">
    <property type="entry name" value="RecF/RecN/SMC, N-terminal domain"/>
    <property type="match status" value="1"/>
</dbReference>
<dbReference type="RefSeq" id="WP_126784940.1">
    <property type="nucleotide sequence ID" value="NZ_PIQF01000002.1"/>
</dbReference>
<keyword evidence="6" id="KW-0742">SOS response</keyword>
<dbReference type="GO" id="GO:0009432">
    <property type="term" value="P:SOS response"/>
    <property type="evidence" value="ECO:0007669"/>
    <property type="project" value="UniProtKB-UniRule"/>
</dbReference>
<keyword evidence="9" id="KW-1185">Reference proteome</keyword>
<dbReference type="OrthoDB" id="9803889at2"/>
<dbReference type="PANTHER" id="PTHR32182:SF0">
    <property type="entry name" value="DNA REPLICATION AND REPAIR PROTEIN RECF"/>
    <property type="match status" value="1"/>
</dbReference>
<dbReference type="Pfam" id="PF02463">
    <property type="entry name" value="SMC_N"/>
    <property type="match status" value="1"/>
</dbReference>
<keyword evidence="5 6" id="KW-0238">DNA-binding</keyword>
<keyword evidence="6" id="KW-0234">DNA repair</keyword>
<dbReference type="NCBIfam" id="TIGR00611">
    <property type="entry name" value="recf"/>
    <property type="match status" value="1"/>
</dbReference>
<proteinExistence type="inferred from homology"/>
<sequence length="366" mass="41254">MRLTRLVGENFRNFDSFSFSPTEKINVIYGENGSGKTSLLEAIYLFGFGRSFRPGGFRPLIKEGKQGFTLFTETLGERGQTRLDRFGLSRNLAGHQELRINGSNAPRLADLAMNVPVQLFTPESVEIIVGGPGIRRQAMDWGVFHVEPSFFPLWSNYNKVLRHRNKLLKNSKGRRAIDDQYWQRQLSGFGEQITQLRSDYVSELSKYLKQMTHSFLPDVTLDVSLKSGWDSSKTLEDALQGSLASDLRYGHTTVGPHKADLAISADGLPAKERLSRGQQKVVVASLKLAQAEFFKDRMQKSCIIIVDDLTSELDVINQKKFCHLLEASGNQVFITTVSLTELSDKFTKEPQVFHVEHGILKSHIEN</sequence>
<evidence type="ECO:0000256" key="3">
    <source>
        <dbReference type="ARBA" id="ARBA00022741"/>
    </source>
</evidence>
<dbReference type="GO" id="GO:0005737">
    <property type="term" value="C:cytoplasm"/>
    <property type="evidence" value="ECO:0007669"/>
    <property type="project" value="UniProtKB-SubCell"/>
</dbReference>
<organism evidence="8 9">
    <name type="scientific">Idiomarina seosinensis</name>
    <dbReference type="NCBI Taxonomy" id="281739"/>
    <lineage>
        <taxon>Bacteria</taxon>
        <taxon>Pseudomonadati</taxon>
        <taxon>Pseudomonadota</taxon>
        <taxon>Gammaproteobacteria</taxon>
        <taxon>Alteromonadales</taxon>
        <taxon>Idiomarinaceae</taxon>
        <taxon>Idiomarina</taxon>
    </lineage>
</organism>
<evidence type="ECO:0000256" key="4">
    <source>
        <dbReference type="ARBA" id="ARBA00022840"/>
    </source>
</evidence>
<dbReference type="Gene3D" id="3.40.50.300">
    <property type="entry name" value="P-loop containing nucleotide triphosphate hydrolases"/>
    <property type="match status" value="1"/>
</dbReference>
<reference evidence="8 9" key="1">
    <citation type="journal article" date="2011" name="Front. Microbiol.">
        <title>Genomic signatures of strain selection and enhancement in Bacillus atrophaeus var. globigii, a historical biowarfare simulant.</title>
        <authorList>
            <person name="Gibbons H.S."/>
            <person name="Broomall S.M."/>
            <person name="McNew L.A."/>
            <person name="Daligault H."/>
            <person name="Chapman C."/>
            <person name="Bruce D."/>
            <person name="Karavis M."/>
            <person name="Krepps M."/>
            <person name="McGregor P.A."/>
            <person name="Hong C."/>
            <person name="Park K.H."/>
            <person name="Akmal A."/>
            <person name="Feldman A."/>
            <person name="Lin J.S."/>
            <person name="Chang W.E."/>
            <person name="Higgs B.W."/>
            <person name="Demirev P."/>
            <person name="Lindquist J."/>
            <person name="Liem A."/>
            <person name="Fochler E."/>
            <person name="Read T.D."/>
            <person name="Tapia R."/>
            <person name="Johnson S."/>
            <person name="Bishop-Lilly K.A."/>
            <person name="Detter C."/>
            <person name="Han C."/>
            <person name="Sozhamannan S."/>
            <person name="Rosenzweig C.N."/>
            <person name="Skowronski E.W."/>
        </authorList>
    </citation>
    <scope>NUCLEOTIDE SEQUENCE [LARGE SCALE GENOMIC DNA]</scope>
    <source>
        <strain evidence="8 9">CL-SP19</strain>
    </source>
</reference>
<dbReference type="PANTHER" id="PTHR32182">
    <property type="entry name" value="DNA REPLICATION AND REPAIR PROTEIN RECF"/>
    <property type="match status" value="1"/>
</dbReference>
<feature type="domain" description="RecF/RecN/SMC N-terminal" evidence="7">
    <location>
        <begin position="3"/>
        <end position="359"/>
    </location>
</feature>
<dbReference type="InterPro" id="IPR042174">
    <property type="entry name" value="RecF_2"/>
</dbReference>
<dbReference type="InterPro" id="IPR027417">
    <property type="entry name" value="P-loop_NTPase"/>
</dbReference>
<protein>
    <recommendedName>
        <fullName evidence="6">DNA replication and repair protein RecF</fullName>
    </recommendedName>
</protein>
<feature type="binding site" evidence="6">
    <location>
        <begin position="30"/>
        <end position="37"/>
    </location>
    <ligand>
        <name>ATP</name>
        <dbReference type="ChEBI" id="CHEBI:30616"/>
    </ligand>
</feature>
<keyword evidence="3 6" id="KW-0547">Nucleotide-binding</keyword>
<gene>
    <name evidence="6" type="primary">recF</name>
    <name evidence="8" type="ORF">CWI81_08925</name>
</gene>
<dbReference type="GO" id="GO:0000731">
    <property type="term" value="P:DNA synthesis involved in DNA repair"/>
    <property type="evidence" value="ECO:0007669"/>
    <property type="project" value="TreeGrafter"/>
</dbReference>